<dbReference type="InterPro" id="IPR050263">
    <property type="entry name" value="Bact_Fimbrial_Adh_Pro"/>
</dbReference>
<name>A0A4R6E6U1_SCAGO</name>
<feature type="chain" id="PRO_5020941820" evidence="1">
    <location>
        <begin position="21"/>
        <end position="181"/>
    </location>
</feature>
<dbReference type="Proteomes" id="UP000295530">
    <property type="component" value="Unassembled WGS sequence"/>
</dbReference>
<dbReference type="InterPro" id="IPR036937">
    <property type="entry name" value="Adhesion_dom_fimbrial_sf"/>
</dbReference>
<proteinExistence type="predicted"/>
<comment type="caution">
    <text evidence="2">The sequence shown here is derived from an EMBL/GenBank/DDBJ whole genome shotgun (WGS) entry which is preliminary data.</text>
</comment>
<dbReference type="OrthoDB" id="6522787at2"/>
<keyword evidence="3" id="KW-1185">Reference proteome</keyword>
<gene>
    <name evidence="2" type="ORF">EC847_11564</name>
</gene>
<feature type="signal peptide" evidence="1">
    <location>
        <begin position="1"/>
        <end position="20"/>
    </location>
</feature>
<accession>A0A4R6E6U1</accession>
<dbReference type="InterPro" id="IPR008966">
    <property type="entry name" value="Adhesion_dom_sf"/>
</dbReference>
<dbReference type="GO" id="GO:0043709">
    <property type="term" value="P:cell adhesion involved in single-species biofilm formation"/>
    <property type="evidence" value="ECO:0007669"/>
    <property type="project" value="TreeGrafter"/>
</dbReference>
<dbReference type="NCBIfam" id="NF011747">
    <property type="entry name" value="PRK15200.1"/>
    <property type="match status" value="1"/>
</dbReference>
<dbReference type="PANTHER" id="PTHR33420">
    <property type="entry name" value="FIMBRIAL SUBUNIT ELFA-RELATED"/>
    <property type="match status" value="1"/>
</dbReference>
<evidence type="ECO:0000313" key="2">
    <source>
        <dbReference type="EMBL" id="TDN53635.1"/>
    </source>
</evidence>
<dbReference type="EMBL" id="SNVX01000015">
    <property type="protein sequence ID" value="TDN53635.1"/>
    <property type="molecule type" value="Genomic_DNA"/>
</dbReference>
<evidence type="ECO:0000313" key="3">
    <source>
        <dbReference type="Proteomes" id="UP000295530"/>
    </source>
</evidence>
<dbReference type="RefSeq" id="WP_133461989.1">
    <property type="nucleotide sequence ID" value="NZ_SNVX01000015.1"/>
</dbReference>
<reference evidence="2 3" key="1">
    <citation type="submission" date="2019-03" db="EMBL/GenBank/DDBJ databases">
        <title>Genomic analyses of the natural microbiome of Caenorhabditis elegans.</title>
        <authorList>
            <person name="Samuel B."/>
        </authorList>
    </citation>
    <scope>NUCLEOTIDE SEQUENCE [LARGE SCALE GENOMIC DNA]</scope>
    <source>
        <strain evidence="2 3">BIGb0156</strain>
    </source>
</reference>
<evidence type="ECO:0000256" key="1">
    <source>
        <dbReference type="SAM" id="SignalP"/>
    </source>
</evidence>
<dbReference type="SUPFAM" id="SSF49401">
    <property type="entry name" value="Bacterial adhesins"/>
    <property type="match status" value="1"/>
</dbReference>
<dbReference type="GO" id="GO:0009289">
    <property type="term" value="C:pilus"/>
    <property type="evidence" value="ECO:0007669"/>
    <property type="project" value="UniProtKB-SubCell"/>
</dbReference>
<dbReference type="Gene3D" id="2.60.40.1090">
    <property type="entry name" value="Fimbrial-type adhesion domain"/>
    <property type="match status" value="1"/>
</dbReference>
<keyword evidence="1" id="KW-0732">Signal</keyword>
<protein>
    <submittedName>
        <fullName evidence="2">Fimbrial protein</fullName>
    </submittedName>
</protein>
<sequence>MIRTLPLLALIFGAASPAFAHTVVVDGGRVQLRGELVNSACVVAPESQDLRVEMGQYRSNTFGEVGSYSTVTVPFTLRLMECRRDVASQVGISFQGLSPAEDPQVFVASSKASGRPGESGLGLALFNTQQQLIIPNAPPDNYLPITAEEMTFHFSARYRVISLPLVPGNLLTDVWFTLVYP</sequence>
<dbReference type="AlphaFoldDB" id="A0A4R6E6U1"/>
<dbReference type="PANTHER" id="PTHR33420:SF12">
    <property type="entry name" value="FIMBRIN-LIKE PROTEIN FIMI-RELATED"/>
    <property type="match status" value="1"/>
</dbReference>
<organism evidence="2 3">
    <name type="scientific">Scandinavium goeteborgense</name>
    <dbReference type="NCBI Taxonomy" id="1851514"/>
    <lineage>
        <taxon>Bacteria</taxon>
        <taxon>Pseudomonadati</taxon>
        <taxon>Pseudomonadota</taxon>
        <taxon>Gammaproteobacteria</taxon>
        <taxon>Enterobacterales</taxon>
        <taxon>Enterobacteriaceae</taxon>
        <taxon>Scandinavium</taxon>
    </lineage>
</organism>